<protein>
    <submittedName>
        <fullName evidence="2">Uncharacterized protein</fullName>
    </submittedName>
</protein>
<feature type="compositionally biased region" description="Low complexity" evidence="1">
    <location>
        <begin position="186"/>
        <end position="198"/>
    </location>
</feature>
<organism evidence="2">
    <name type="scientific">Desulfurivibrio alkaliphilus</name>
    <dbReference type="NCBI Taxonomy" id="427923"/>
    <lineage>
        <taxon>Bacteria</taxon>
        <taxon>Pseudomonadati</taxon>
        <taxon>Thermodesulfobacteriota</taxon>
        <taxon>Desulfobulbia</taxon>
        <taxon>Desulfobulbales</taxon>
        <taxon>Desulfobulbaceae</taxon>
        <taxon>Desulfurivibrio</taxon>
    </lineage>
</organism>
<dbReference type="Proteomes" id="UP000885986">
    <property type="component" value="Unassembled WGS sequence"/>
</dbReference>
<feature type="region of interest" description="Disordered" evidence="1">
    <location>
        <begin position="178"/>
        <end position="218"/>
    </location>
</feature>
<feature type="compositionally biased region" description="Basic and acidic residues" evidence="1">
    <location>
        <begin position="199"/>
        <end position="213"/>
    </location>
</feature>
<dbReference type="AlphaFoldDB" id="A0A7C2Y0M4"/>
<name>A0A7C2Y0M4_9BACT</name>
<feature type="region of interest" description="Disordered" evidence="1">
    <location>
        <begin position="118"/>
        <end position="140"/>
    </location>
</feature>
<comment type="caution">
    <text evidence="2">The sequence shown here is derived from an EMBL/GenBank/DDBJ whole genome shotgun (WGS) entry which is preliminary data.</text>
</comment>
<feature type="compositionally biased region" description="Low complexity" evidence="1">
    <location>
        <begin position="126"/>
        <end position="140"/>
    </location>
</feature>
<evidence type="ECO:0000256" key="1">
    <source>
        <dbReference type="SAM" id="MobiDB-lite"/>
    </source>
</evidence>
<gene>
    <name evidence="2" type="ORF">ENN98_08810</name>
</gene>
<reference evidence="2" key="1">
    <citation type="journal article" date="2020" name="mSystems">
        <title>Genome- and Community-Level Interaction Insights into Carbon Utilization and Element Cycling Functions of Hydrothermarchaeota in Hydrothermal Sediment.</title>
        <authorList>
            <person name="Zhou Z."/>
            <person name="Liu Y."/>
            <person name="Xu W."/>
            <person name="Pan J."/>
            <person name="Luo Z.H."/>
            <person name="Li M."/>
        </authorList>
    </citation>
    <scope>NUCLEOTIDE SEQUENCE [LARGE SCALE GENOMIC DNA]</scope>
    <source>
        <strain evidence="2">SpSt-1224</strain>
    </source>
</reference>
<proteinExistence type="predicted"/>
<evidence type="ECO:0000313" key="2">
    <source>
        <dbReference type="EMBL" id="HET98759.1"/>
    </source>
</evidence>
<sequence>MEQKSPCCPELPDGKKCDYLDFVYRLTHTATVGSDNRLQRIPVEVSLHLRLERCTGPLELGNLVYSTTLLPGERVRLFSMDRRSRFTFDSETQLSYRHERMAEEQFYMDTLDNFMSNLESSDRTSESSSSSGSASSGAGTSSLLGSIFKGPSVSMSGQYNAQSTRDFLRELKVHAESSHNRSVQMVRGSSSISIGEVSSRQHAEGESESHLESSSRTFHNPNRCHAVSYLFYQVNKVQTVRLSIRTVRTRVIDPSGTSSVISRPVNQDSALTTIPAGVLANSSRLPEVINSFQAVEQQDNLKLNFTRVSQASHAAISTNQEPISTSLSAKATGAVQADLQKQGILDANGNVSREIRAEVEFEFRTSLPTPGVVVKGCLDDCETCEPALQESIKLELEHKKLQNELLKRRIELLDKSQEYRCCPVEQEDDDQETV</sequence>
<dbReference type="EMBL" id="DSDS01000199">
    <property type="protein sequence ID" value="HET98759.1"/>
    <property type="molecule type" value="Genomic_DNA"/>
</dbReference>
<accession>A0A7C2Y0M4</accession>